<evidence type="ECO:0000256" key="6">
    <source>
        <dbReference type="ARBA" id="ARBA00023002"/>
    </source>
</evidence>
<evidence type="ECO:0000259" key="10">
    <source>
        <dbReference type="PROSITE" id="PS51007"/>
    </source>
</evidence>
<comment type="cofactor">
    <cofactor evidence="8">
        <name>heme</name>
        <dbReference type="ChEBI" id="CHEBI:30413"/>
    </cofactor>
    <text evidence="8">Binds 2 heme groups.</text>
</comment>
<feature type="binding site" description="covalent" evidence="8">
    <location>
        <position position="74"/>
    </location>
    <ligand>
        <name>heme c</name>
        <dbReference type="ChEBI" id="CHEBI:61717"/>
        <label>1</label>
    </ligand>
</feature>
<dbReference type="EC" id="1.11.1.5" evidence="11"/>
<dbReference type="GO" id="GO:0020037">
    <property type="term" value="F:heme binding"/>
    <property type="evidence" value="ECO:0007669"/>
    <property type="project" value="InterPro"/>
</dbReference>
<reference evidence="11 12" key="1">
    <citation type="submission" date="2019-05" db="EMBL/GenBank/DDBJ databases">
        <authorList>
            <consortium name="Pathogen Informatics"/>
        </authorList>
    </citation>
    <scope>NUCLEOTIDE SEQUENCE [LARGE SCALE GENOMIC DNA]</scope>
    <source>
        <strain evidence="11 12">NCTC11429</strain>
    </source>
</reference>
<dbReference type="GO" id="GO:0009055">
    <property type="term" value="F:electron transfer activity"/>
    <property type="evidence" value="ECO:0007669"/>
    <property type="project" value="InterPro"/>
</dbReference>
<keyword evidence="7 9" id="KW-0408">Iron</keyword>
<evidence type="ECO:0000313" key="12">
    <source>
        <dbReference type="Proteomes" id="UP000308196"/>
    </source>
</evidence>
<evidence type="ECO:0000256" key="4">
    <source>
        <dbReference type="ARBA" id="ARBA00022729"/>
    </source>
</evidence>
<evidence type="ECO:0000256" key="1">
    <source>
        <dbReference type="ARBA" id="ARBA00004418"/>
    </source>
</evidence>
<evidence type="ECO:0000256" key="2">
    <source>
        <dbReference type="ARBA" id="ARBA00022617"/>
    </source>
</evidence>
<dbReference type="SUPFAM" id="SSF46626">
    <property type="entry name" value="Cytochrome c"/>
    <property type="match status" value="2"/>
</dbReference>
<feature type="binding site" description="axial binding residue" evidence="9">
    <location>
        <position position="78"/>
    </location>
    <ligand>
        <name>heme c</name>
        <dbReference type="ChEBI" id="CHEBI:61717"/>
        <label>1</label>
    </ligand>
    <ligandPart>
        <name>Fe</name>
        <dbReference type="ChEBI" id="CHEBI:18248"/>
    </ligandPart>
</feature>
<feature type="binding site" description="covalent" evidence="8">
    <location>
        <position position="77"/>
    </location>
    <ligand>
        <name>heme c</name>
        <dbReference type="ChEBI" id="CHEBI:61717"/>
        <label>1</label>
    </ligand>
</feature>
<dbReference type="PROSITE" id="PS51007">
    <property type="entry name" value="CYTC"/>
    <property type="match status" value="1"/>
</dbReference>
<dbReference type="GO" id="GO:0042597">
    <property type="term" value="C:periplasmic space"/>
    <property type="evidence" value="ECO:0007669"/>
    <property type="project" value="UniProtKB-SubCell"/>
</dbReference>
<accession>A0A4U9UUQ0</accession>
<dbReference type="STRING" id="1123265.GCA_000686625_04105"/>
<evidence type="ECO:0000256" key="7">
    <source>
        <dbReference type="ARBA" id="ARBA00023004"/>
    </source>
</evidence>
<dbReference type="Proteomes" id="UP000308196">
    <property type="component" value="Chromosome"/>
</dbReference>
<proteinExistence type="predicted"/>
<feature type="domain" description="Cytochrome c" evidence="10">
    <location>
        <begin position="206"/>
        <end position="332"/>
    </location>
</feature>
<dbReference type="Pfam" id="PF03150">
    <property type="entry name" value="CCP_MauG"/>
    <property type="match status" value="1"/>
</dbReference>
<dbReference type="InterPro" id="IPR009056">
    <property type="entry name" value="Cyt_c-like_dom"/>
</dbReference>
<keyword evidence="6 11" id="KW-0560">Oxidoreductase</keyword>
<dbReference type="InterPro" id="IPR026259">
    <property type="entry name" value="MauG/Cytc_peroxidase"/>
</dbReference>
<dbReference type="Gene3D" id="1.10.760.10">
    <property type="entry name" value="Cytochrome c-like domain"/>
    <property type="match status" value="2"/>
</dbReference>
<feature type="binding site" description="covalent" evidence="8">
    <location>
        <position position="222"/>
    </location>
    <ligand>
        <name>heme c</name>
        <dbReference type="ChEBI" id="CHEBI:61717"/>
        <label>2</label>
    </ligand>
</feature>
<dbReference type="InterPro" id="IPR051395">
    <property type="entry name" value="Cytochrome_c_Peroxidase/MauG"/>
</dbReference>
<dbReference type="GO" id="GO:0046872">
    <property type="term" value="F:metal ion binding"/>
    <property type="evidence" value="ECO:0007669"/>
    <property type="project" value="UniProtKB-KW"/>
</dbReference>
<dbReference type="AlphaFoldDB" id="A0A4U9UUQ0"/>
<evidence type="ECO:0000256" key="8">
    <source>
        <dbReference type="PIRSR" id="PIRSR000294-1"/>
    </source>
</evidence>
<gene>
    <name evidence="11" type="primary">ccp_2</name>
    <name evidence="11" type="ORF">NCTC11429_01188</name>
</gene>
<keyword evidence="11" id="KW-0575">Peroxidase</keyword>
<dbReference type="GO" id="GO:0004130">
    <property type="term" value="F:cytochrome-c peroxidase activity"/>
    <property type="evidence" value="ECO:0007669"/>
    <property type="project" value="UniProtKB-EC"/>
</dbReference>
<dbReference type="KEGG" id="stha:NCTC11429_01188"/>
<dbReference type="InterPro" id="IPR004852">
    <property type="entry name" value="Di-haem_cyt_c_peroxidsae"/>
</dbReference>
<comment type="PTM">
    <text evidence="8">Binds 2 heme groups per subunit.</text>
</comment>
<evidence type="ECO:0000256" key="3">
    <source>
        <dbReference type="ARBA" id="ARBA00022723"/>
    </source>
</evidence>
<evidence type="ECO:0000313" key="11">
    <source>
        <dbReference type="EMBL" id="VTR33551.1"/>
    </source>
</evidence>
<dbReference type="EMBL" id="LR590484">
    <property type="protein sequence ID" value="VTR33551.1"/>
    <property type="molecule type" value="Genomic_DNA"/>
</dbReference>
<keyword evidence="3 9" id="KW-0479">Metal-binding</keyword>
<organism evidence="11 12">
    <name type="scientific">Sphingobacterium thalpophilum</name>
    <dbReference type="NCBI Taxonomy" id="259"/>
    <lineage>
        <taxon>Bacteria</taxon>
        <taxon>Pseudomonadati</taxon>
        <taxon>Bacteroidota</taxon>
        <taxon>Sphingobacteriia</taxon>
        <taxon>Sphingobacteriales</taxon>
        <taxon>Sphingobacteriaceae</taxon>
        <taxon>Sphingobacterium</taxon>
    </lineage>
</organism>
<comment type="subcellular location">
    <subcellularLocation>
        <location evidence="1">Periplasm</location>
    </subcellularLocation>
</comment>
<name>A0A4U9UUQ0_9SPHI</name>
<keyword evidence="2 8" id="KW-0349">Heme</keyword>
<protein>
    <submittedName>
        <fullName evidence="11">Cytochrome c551 peroxidase</fullName>
        <ecNumber evidence="11">1.11.1.5</ecNumber>
    </submittedName>
</protein>
<evidence type="ECO:0000256" key="5">
    <source>
        <dbReference type="ARBA" id="ARBA00022764"/>
    </source>
</evidence>
<dbReference type="PANTHER" id="PTHR30600:SF10">
    <property type="entry name" value="BLL6722 PROTEIN"/>
    <property type="match status" value="1"/>
</dbReference>
<evidence type="ECO:0000256" key="9">
    <source>
        <dbReference type="PIRSR" id="PIRSR000294-2"/>
    </source>
</evidence>
<feature type="binding site" description="covalent" evidence="8">
    <location>
        <position position="219"/>
    </location>
    <ligand>
        <name>heme c</name>
        <dbReference type="ChEBI" id="CHEBI:61717"/>
        <label>2</label>
    </ligand>
</feature>
<dbReference type="RefSeq" id="WP_028070770.1">
    <property type="nucleotide sequence ID" value="NZ_CP141191.1"/>
</dbReference>
<dbReference type="PIRSF" id="PIRSF000294">
    <property type="entry name" value="Cytochrome-c_peroxidase"/>
    <property type="match status" value="1"/>
</dbReference>
<dbReference type="GeneID" id="78461960"/>
<sequence length="353" mass="40054">MKKFLVIGLLLGLVWACKKADDIAGDIFVGFVRPGNFPEPVYKFERNPITEDVFELGRQLFYEPRLSRNNTIACGSCHILSAAFTHHGHDVSHGIDDRLGIRNPMPIFNMAWQREFFWDGGVFDLDMSPVNAITNPVEMDESVSNVLSKLRKDSDYQQRFKKAFGSAGITDERFFKALSQFMLMAISANAKYDQVMRKENGARFTEPEKKGYVFFQANCARCHAEPLFTDRDYHNNGLSPNHANDIGRDTVTLNHNDRYKFKTPSLRNLSYTGPYMHDGRFLTLDRVLEHYRTGMVDSKTVDSGFRKADGTLGIAMTEEEKANLLAFLRTLNDDSFVSNKKLGEPGNTGFVVN</sequence>
<dbReference type="InterPro" id="IPR036909">
    <property type="entry name" value="Cyt_c-like_dom_sf"/>
</dbReference>
<feature type="binding site" description="axial binding residue" evidence="9">
    <location>
        <position position="223"/>
    </location>
    <ligand>
        <name>heme c</name>
        <dbReference type="ChEBI" id="CHEBI:61717"/>
        <label>2</label>
    </ligand>
    <ligandPart>
        <name>Fe</name>
        <dbReference type="ChEBI" id="CHEBI:18248"/>
    </ligandPart>
</feature>
<dbReference type="PANTHER" id="PTHR30600">
    <property type="entry name" value="CYTOCHROME C PEROXIDASE-RELATED"/>
    <property type="match status" value="1"/>
</dbReference>
<keyword evidence="5" id="KW-0574">Periplasm</keyword>
<keyword evidence="4" id="KW-0732">Signal</keyword>